<dbReference type="EMBL" id="LT629708">
    <property type="protein sequence ID" value="SDO70368.1"/>
    <property type="molecule type" value="Genomic_DNA"/>
</dbReference>
<feature type="transmembrane region" description="Helical" evidence="1">
    <location>
        <begin position="7"/>
        <end position="27"/>
    </location>
</feature>
<name>A0A1H0LQA5_9PSED</name>
<reference evidence="3 5" key="2">
    <citation type="submission" date="2016-10" db="EMBL/GenBank/DDBJ databases">
        <authorList>
            <person name="Varghese N."/>
            <person name="Submissions S."/>
        </authorList>
    </citation>
    <scope>NUCLEOTIDE SEQUENCE [LARGE SCALE GENOMIC DNA]</scope>
    <source>
        <strain evidence="3 5">BS2774</strain>
    </source>
</reference>
<feature type="transmembrane region" description="Helical" evidence="1">
    <location>
        <begin position="142"/>
        <end position="162"/>
    </location>
</feature>
<sequence>MLSMEEGVRLVLIGIGATVVMDVWSMILKGLGITTLDYSMVGRWAGHLRHGTLAHASIGKASPVRGELALGWAIHYVVGIAFAALLVSIYGVQWLHDPQWLPALMVGTLTVVIPYFVMQPAMGAGVAASRTPTPWRNRLRSVLSHGVFGAGLYLSAVALSQVGSY</sequence>
<organism evidence="2 4">
    <name type="scientific">Pseudomonas extremorientalis</name>
    <dbReference type="NCBI Taxonomy" id="169669"/>
    <lineage>
        <taxon>Bacteria</taxon>
        <taxon>Pseudomonadati</taxon>
        <taxon>Pseudomonadota</taxon>
        <taxon>Gammaproteobacteria</taxon>
        <taxon>Pseudomonadales</taxon>
        <taxon>Pseudomonadaceae</taxon>
        <taxon>Pseudomonas</taxon>
    </lineage>
</organism>
<dbReference type="InterPro" id="IPR021329">
    <property type="entry name" value="DUF2938"/>
</dbReference>
<reference evidence="2 4" key="1">
    <citation type="submission" date="2016-08" db="EMBL/GenBank/DDBJ databases">
        <title>Draft genome sequence of the type strain of Pseudomonas extremorientalis LMG 19695T isolated from drinking water reservoir.</title>
        <authorList>
            <person name="Tambong J.T."/>
        </authorList>
    </citation>
    <scope>NUCLEOTIDE SEQUENCE [LARGE SCALE GENOMIC DNA]</scope>
    <source>
        <strain evidence="2 4">LMG 19695</strain>
    </source>
</reference>
<keyword evidence="1" id="KW-1133">Transmembrane helix</keyword>
<evidence type="ECO:0000256" key="1">
    <source>
        <dbReference type="SAM" id="Phobius"/>
    </source>
</evidence>
<dbReference type="Proteomes" id="UP000181686">
    <property type="component" value="Unassembled WGS sequence"/>
</dbReference>
<dbReference type="EMBL" id="MDGK01000058">
    <property type="protein sequence ID" value="OIN05262.1"/>
    <property type="molecule type" value="Genomic_DNA"/>
</dbReference>
<protein>
    <recommendedName>
        <fullName evidence="6">DUF2938 domain-containing protein</fullName>
    </recommendedName>
</protein>
<keyword evidence="1" id="KW-0812">Transmembrane</keyword>
<evidence type="ECO:0008006" key="6">
    <source>
        <dbReference type="Google" id="ProtNLM"/>
    </source>
</evidence>
<proteinExistence type="predicted"/>
<feature type="transmembrane region" description="Helical" evidence="1">
    <location>
        <begin position="104"/>
        <end position="122"/>
    </location>
</feature>
<keyword evidence="1" id="KW-0472">Membrane</keyword>
<dbReference type="RefSeq" id="WP_071492026.1">
    <property type="nucleotide sequence ID" value="NZ_LT629708.1"/>
</dbReference>
<evidence type="ECO:0000313" key="3">
    <source>
        <dbReference type="EMBL" id="SDO70368.1"/>
    </source>
</evidence>
<keyword evidence="5" id="KW-1185">Reference proteome</keyword>
<dbReference type="AlphaFoldDB" id="A0A1H0LQA5"/>
<evidence type="ECO:0000313" key="2">
    <source>
        <dbReference type="EMBL" id="OIN05262.1"/>
    </source>
</evidence>
<gene>
    <name evidence="2" type="ORF">BFN10_25500</name>
    <name evidence="3" type="ORF">SAMN04490184_1206</name>
</gene>
<evidence type="ECO:0000313" key="4">
    <source>
        <dbReference type="Proteomes" id="UP000181686"/>
    </source>
</evidence>
<dbReference type="Pfam" id="PF11158">
    <property type="entry name" value="DUF2938"/>
    <property type="match status" value="1"/>
</dbReference>
<dbReference type="Proteomes" id="UP000182654">
    <property type="component" value="Chromosome I"/>
</dbReference>
<feature type="transmembrane region" description="Helical" evidence="1">
    <location>
        <begin position="73"/>
        <end position="92"/>
    </location>
</feature>
<evidence type="ECO:0000313" key="5">
    <source>
        <dbReference type="Proteomes" id="UP000182654"/>
    </source>
</evidence>
<accession>A0A1H0LQA5</accession>